<dbReference type="EMBL" id="OKRB01000113">
    <property type="protein sequence ID" value="SPE26331.1"/>
    <property type="molecule type" value="Genomic_DNA"/>
</dbReference>
<accession>A0A2N9LSW7</accession>
<proteinExistence type="predicted"/>
<keyword evidence="1" id="KW-0732">Signal</keyword>
<organism evidence="3 4">
    <name type="scientific">Candidatus Sulfuritelmatomonas gaucii</name>
    <dbReference type="NCBI Taxonomy" id="2043161"/>
    <lineage>
        <taxon>Bacteria</taxon>
        <taxon>Pseudomonadati</taxon>
        <taxon>Acidobacteriota</taxon>
        <taxon>Terriglobia</taxon>
        <taxon>Terriglobales</taxon>
        <taxon>Acidobacteriaceae</taxon>
        <taxon>Candidatus Sulfuritelmatomonas</taxon>
    </lineage>
</organism>
<evidence type="ECO:0000256" key="1">
    <source>
        <dbReference type="SAM" id="SignalP"/>
    </source>
</evidence>
<name>A0A2N9LSW7_9BACT</name>
<dbReference type="Pfam" id="PF19773">
    <property type="entry name" value="DUF6259"/>
    <property type="match status" value="1"/>
</dbReference>
<dbReference type="SUPFAM" id="SSF51445">
    <property type="entry name" value="(Trans)glycosidases"/>
    <property type="match status" value="1"/>
</dbReference>
<dbReference type="Gene3D" id="3.20.20.80">
    <property type="entry name" value="Glycosidases"/>
    <property type="match status" value="1"/>
</dbReference>
<dbReference type="AlphaFoldDB" id="A0A2N9LSW7"/>
<protein>
    <recommendedName>
        <fullName evidence="2">DUF6259 domain-containing protein</fullName>
    </recommendedName>
</protein>
<reference evidence="4" key="1">
    <citation type="submission" date="2018-02" db="EMBL/GenBank/DDBJ databases">
        <authorList>
            <person name="Hausmann B."/>
        </authorList>
    </citation>
    <scope>NUCLEOTIDE SEQUENCE [LARGE SCALE GENOMIC DNA]</scope>
    <source>
        <strain evidence="4">Peat soil MAG SbA5</strain>
    </source>
</reference>
<feature type="signal peptide" evidence="1">
    <location>
        <begin position="1"/>
        <end position="27"/>
    </location>
</feature>
<evidence type="ECO:0000313" key="4">
    <source>
        <dbReference type="Proteomes" id="UP000239735"/>
    </source>
</evidence>
<feature type="chain" id="PRO_5014601836" description="DUF6259 domain-containing protein" evidence="1">
    <location>
        <begin position="28"/>
        <end position="731"/>
    </location>
</feature>
<gene>
    <name evidence="3" type="ORF">SBA5_540089</name>
</gene>
<dbReference type="Proteomes" id="UP000239735">
    <property type="component" value="Unassembled WGS sequence"/>
</dbReference>
<evidence type="ECO:0000313" key="3">
    <source>
        <dbReference type="EMBL" id="SPE26331.1"/>
    </source>
</evidence>
<sequence length="731" mass="81288">MNKHTMKPSLHLLAAVAVSLFALSASAQIRTIDTPVATLRLSENTGDLVGLHWKSPALEVIGEPRLGENFRILIPQKGYEANYFNSREQRVTQIHAIPGGVECTYEALHNDRETLPVKVRYRIEAVETQGGGQLHFSIAVDNRTDRKLAEVMYGIIGGQKGIGDRLDTRSMVPGGNDNLSPVMFTRFRPGFFGGGGNFGVPYDAMSFTYPGAMSMGWVDIYNPRAGFGYYYANQDPDTRLMLLDVELRPYATGAETDDNWPAPSALPPGEPEGLTMGWVIMPYLSNGTFTSGPVALEVHQGDWHEASRIYRSWFDQHFTVRRPPDWLRKENAWQSIILSNGEDVIAHRFNELPRLAADAKKYGITTFEILGWNIGGIDRGYPQYEPDPRLGTPEEFRDALAKMRAIGVHPLIFTNIDVADTATPLFRDELKQYAAEDLWAPDWTILGWGEGTISATAGLTPSNMTLVSPAHPAFRKMEMDQYLQLVRDGADGFQMDKSNGSSRLDFNPQLPVSPDKSLFAGIMDTFKELLPAARAIDPGFSLAGEVWSDRAMPYVDVSYMRMGNIDIGSPVLKYTFPEWTATIFGSTPGDYNEINNGMRYGFVWDMAPRHYSESVDEPLTRPLARYVSELIRIRKQYADLLFLGRFNDTMGAAVHGGPNIRYSVFKRLEPEKSGEACVVVNFDRTPQTVTVSLDGLSGSVEVAAPFQADRQATLPIQLTIPPHQLAVVVKP</sequence>
<evidence type="ECO:0000259" key="2">
    <source>
        <dbReference type="Pfam" id="PF19773"/>
    </source>
</evidence>
<dbReference type="InterPro" id="IPR017853">
    <property type="entry name" value="GH"/>
</dbReference>
<dbReference type="OrthoDB" id="2496946at2"/>
<feature type="domain" description="DUF6259" evidence="2">
    <location>
        <begin position="294"/>
        <end position="509"/>
    </location>
</feature>
<dbReference type="InterPro" id="IPR046226">
    <property type="entry name" value="DUF6259"/>
</dbReference>